<dbReference type="InterPro" id="IPR016181">
    <property type="entry name" value="Acyl_CoA_acyltransferase"/>
</dbReference>
<keyword evidence="3" id="KW-1185">Reference proteome</keyword>
<gene>
    <name evidence="2" type="ORF">PaecuDRAFT_0199</name>
</gene>
<dbReference type="InterPro" id="IPR039143">
    <property type="entry name" value="GNPNAT1-like"/>
</dbReference>
<organism evidence="2 3">
    <name type="scientific">Paenibacillus curdlanolyticus YK9</name>
    <dbReference type="NCBI Taxonomy" id="717606"/>
    <lineage>
        <taxon>Bacteria</taxon>
        <taxon>Bacillati</taxon>
        <taxon>Bacillota</taxon>
        <taxon>Bacilli</taxon>
        <taxon>Bacillales</taxon>
        <taxon>Paenibacillaceae</taxon>
        <taxon>Paenibacillus</taxon>
    </lineage>
</organism>
<protein>
    <submittedName>
        <fullName evidence="2">GCN5-related N-acetyltransferase</fullName>
    </submittedName>
</protein>
<dbReference type="PROSITE" id="PS51186">
    <property type="entry name" value="GNAT"/>
    <property type="match status" value="1"/>
</dbReference>
<dbReference type="EMBL" id="AEDD01000001">
    <property type="protein sequence ID" value="EFM12688.1"/>
    <property type="molecule type" value="Genomic_DNA"/>
</dbReference>
<dbReference type="Pfam" id="PF00583">
    <property type="entry name" value="Acetyltransf_1"/>
    <property type="match status" value="1"/>
</dbReference>
<dbReference type="AlphaFoldDB" id="E0I324"/>
<evidence type="ECO:0000313" key="2">
    <source>
        <dbReference type="EMBL" id="EFM12688.1"/>
    </source>
</evidence>
<dbReference type="PANTHER" id="PTHR13355:SF15">
    <property type="entry name" value="GCN5-RELATED N-ACETYLTRANSFERASE 3, CHLOROPLASTIC"/>
    <property type="match status" value="1"/>
</dbReference>
<dbReference type="SUPFAM" id="SSF55729">
    <property type="entry name" value="Acyl-CoA N-acyltransferases (Nat)"/>
    <property type="match status" value="1"/>
</dbReference>
<evidence type="ECO:0000313" key="3">
    <source>
        <dbReference type="Proteomes" id="UP000005387"/>
    </source>
</evidence>
<keyword evidence="2" id="KW-0808">Transferase</keyword>
<dbReference type="eggNOG" id="COG0456">
    <property type="taxonomic scope" value="Bacteria"/>
</dbReference>
<sequence>MINKRSRAIARPIHKDELPQLLQLYQHLHADDPELVMNDALETLWDEMLHDPSTRILVMEHNGELVASCVLSLLRNLTRGARPYALIENVVTHANYRRQGLGKAVLEHAIAICEEHHCYKIMLMTGSKREEVHHFYESVGFKKGLKTGYIIKLGE</sequence>
<accession>E0I324</accession>
<evidence type="ECO:0000259" key="1">
    <source>
        <dbReference type="PROSITE" id="PS51186"/>
    </source>
</evidence>
<reference evidence="2 3" key="1">
    <citation type="submission" date="2010-07" db="EMBL/GenBank/DDBJ databases">
        <title>The draft genome of Paenibacillus curdlanolyticus YK9.</title>
        <authorList>
            <consortium name="US DOE Joint Genome Institute (JGI-PGF)"/>
            <person name="Lucas S."/>
            <person name="Copeland A."/>
            <person name="Lapidus A."/>
            <person name="Cheng J.-F."/>
            <person name="Bruce D."/>
            <person name="Goodwin L."/>
            <person name="Pitluck S."/>
            <person name="Land M.L."/>
            <person name="Hauser L."/>
            <person name="Chang Y.-J."/>
            <person name="Jeffries C."/>
            <person name="Anderson I.J."/>
            <person name="Johnson E."/>
            <person name="Loganathan U."/>
            <person name="Mulhopadhyay B."/>
            <person name="Kyrpides N."/>
            <person name="Woyke T.J."/>
        </authorList>
    </citation>
    <scope>NUCLEOTIDE SEQUENCE [LARGE SCALE GENOMIC DNA]</scope>
    <source>
        <strain evidence="2 3">YK9</strain>
    </source>
</reference>
<dbReference type="CDD" id="cd04301">
    <property type="entry name" value="NAT_SF"/>
    <property type="match status" value="1"/>
</dbReference>
<dbReference type="PANTHER" id="PTHR13355">
    <property type="entry name" value="GLUCOSAMINE 6-PHOSPHATE N-ACETYLTRANSFERASE"/>
    <property type="match status" value="1"/>
</dbReference>
<feature type="domain" description="N-acetyltransferase" evidence="1">
    <location>
        <begin position="8"/>
        <end position="155"/>
    </location>
</feature>
<dbReference type="Gene3D" id="3.40.630.30">
    <property type="match status" value="1"/>
</dbReference>
<proteinExistence type="predicted"/>
<dbReference type="GO" id="GO:0008080">
    <property type="term" value="F:N-acetyltransferase activity"/>
    <property type="evidence" value="ECO:0007669"/>
    <property type="project" value="TreeGrafter"/>
</dbReference>
<dbReference type="InterPro" id="IPR000182">
    <property type="entry name" value="GNAT_dom"/>
</dbReference>
<dbReference type="STRING" id="717606.PaecuDRAFT_0199"/>
<name>E0I324_9BACL</name>
<dbReference type="Proteomes" id="UP000005387">
    <property type="component" value="Unassembled WGS sequence"/>
</dbReference>